<proteinExistence type="predicted"/>
<evidence type="ECO:0000313" key="2">
    <source>
        <dbReference type="EMBL" id="KAJ8028864.1"/>
    </source>
</evidence>
<gene>
    <name evidence="2" type="ORF">HOLleu_28110</name>
</gene>
<dbReference type="Proteomes" id="UP001152320">
    <property type="component" value="Chromosome 14"/>
</dbReference>
<evidence type="ECO:0000313" key="3">
    <source>
        <dbReference type="Proteomes" id="UP001152320"/>
    </source>
</evidence>
<comment type="caution">
    <text evidence="2">The sequence shown here is derived from an EMBL/GenBank/DDBJ whole genome shotgun (WGS) entry which is preliminary data.</text>
</comment>
<feature type="region of interest" description="Disordered" evidence="1">
    <location>
        <begin position="1"/>
        <end position="53"/>
    </location>
</feature>
<evidence type="ECO:0000256" key="1">
    <source>
        <dbReference type="SAM" id="MobiDB-lite"/>
    </source>
</evidence>
<feature type="compositionally biased region" description="Basic and acidic residues" evidence="1">
    <location>
        <begin position="8"/>
        <end position="25"/>
    </location>
</feature>
<dbReference type="Gene3D" id="3.30.70.1820">
    <property type="entry name" value="L1 transposable element, RRM domain"/>
    <property type="match status" value="1"/>
</dbReference>
<dbReference type="AlphaFoldDB" id="A0A9Q1BLV8"/>
<accession>A0A9Q1BLV8</accession>
<name>A0A9Q1BLV8_HOLLE</name>
<dbReference type="EMBL" id="JAIZAY010000014">
    <property type="protein sequence ID" value="KAJ8028864.1"/>
    <property type="molecule type" value="Genomic_DNA"/>
</dbReference>
<reference evidence="2" key="1">
    <citation type="submission" date="2021-10" db="EMBL/GenBank/DDBJ databases">
        <title>Tropical sea cucumber genome reveals ecological adaptation and Cuvierian tubules defense mechanism.</title>
        <authorList>
            <person name="Chen T."/>
        </authorList>
    </citation>
    <scope>NUCLEOTIDE SEQUENCE</scope>
    <source>
        <strain evidence="2">Nanhai2018</strain>
        <tissue evidence="2">Muscle</tissue>
    </source>
</reference>
<dbReference type="OrthoDB" id="6485038at2759"/>
<organism evidence="2 3">
    <name type="scientific">Holothuria leucospilota</name>
    <name type="common">Black long sea cucumber</name>
    <name type="synonym">Mertensiothuria leucospilota</name>
    <dbReference type="NCBI Taxonomy" id="206669"/>
    <lineage>
        <taxon>Eukaryota</taxon>
        <taxon>Metazoa</taxon>
        <taxon>Echinodermata</taxon>
        <taxon>Eleutherozoa</taxon>
        <taxon>Echinozoa</taxon>
        <taxon>Holothuroidea</taxon>
        <taxon>Aspidochirotacea</taxon>
        <taxon>Aspidochirotida</taxon>
        <taxon>Holothuriidae</taxon>
        <taxon>Holothuria</taxon>
    </lineage>
</organism>
<protein>
    <submittedName>
        <fullName evidence="2">Uncharacterized protein</fullName>
    </submittedName>
</protein>
<dbReference type="PANTHER" id="PTHR35555:SF3">
    <property type="entry name" value="ENDONUCLEASE-REVERSE TRANSCRIPTASE"/>
    <property type="match status" value="1"/>
</dbReference>
<feature type="compositionally biased region" description="Polar residues" evidence="1">
    <location>
        <begin position="26"/>
        <end position="42"/>
    </location>
</feature>
<sequence length="277" mass="31777">MSGLNTQKKAEKPEKGTGKGRKDDSCGSSEPSLQRHVSNVQDPTKRLTRSSSTLLEHEGISESVRLAIDTFKITVDETLKNFSDCLKQLEKDLGSAVDFQANRIDDLERKFLTLEKSCSENDIGNLQNRLKAQADQINKLERMSRRNNFRLVGCPCEENEKCEDIVQSILTEKFKMTAVHIERAHRDGRGNNGRSPHILVKCLSYKDKMNILRNARSVLRDESFFILDDLTKADLTEKKKWSREVKELYDMGTKLRFTAGHWRDNHGLPYNFQNSQL</sequence>
<dbReference type="PANTHER" id="PTHR35555">
    <property type="entry name" value="ENDONUCLEASE-REVERSE TRANSCRIPTASE"/>
    <property type="match status" value="1"/>
</dbReference>
<keyword evidence="3" id="KW-1185">Reference proteome</keyword>